<comment type="caution">
    <text evidence="2">The sequence shown here is derived from an EMBL/GenBank/DDBJ whole genome shotgun (WGS) entry which is preliminary data.</text>
</comment>
<dbReference type="Proteomes" id="UP000237105">
    <property type="component" value="Unassembled WGS sequence"/>
</dbReference>
<evidence type="ECO:0000313" key="2">
    <source>
        <dbReference type="EMBL" id="PON50378.1"/>
    </source>
</evidence>
<dbReference type="EMBL" id="JXTB01000246">
    <property type="protein sequence ID" value="PON50378.1"/>
    <property type="molecule type" value="Genomic_DNA"/>
</dbReference>
<sequence length="105" mass="11947">MVSFVTANEEDLMAPTLDLADYSCTRVSVEALIEDVNEGDITCLRNDGEGIWIDNLKKETNEAIIDMKNEGADDVYQFTPSQNSQGERKYKKKPRRTTQMKELII</sequence>
<proteinExistence type="predicted"/>
<reference evidence="3" key="1">
    <citation type="submission" date="2016-06" db="EMBL/GenBank/DDBJ databases">
        <title>Parallel loss of symbiosis genes in relatives of nitrogen-fixing non-legume Parasponia.</title>
        <authorList>
            <person name="Van Velzen R."/>
            <person name="Holmer R."/>
            <person name="Bu F."/>
            <person name="Rutten L."/>
            <person name="Van Zeijl A."/>
            <person name="Liu W."/>
            <person name="Santuari L."/>
            <person name="Cao Q."/>
            <person name="Sharma T."/>
            <person name="Shen D."/>
            <person name="Roswanjaya Y."/>
            <person name="Wardhani T."/>
            <person name="Kalhor M.S."/>
            <person name="Jansen J."/>
            <person name="Van den Hoogen J."/>
            <person name="Gungor B."/>
            <person name="Hartog M."/>
            <person name="Hontelez J."/>
            <person name="Verver J."/>
            <person name="Yang W.-C."/>
            <person name="Schijlen E."/>
            <person name="Repin R."/>
            <person name="Schilthuizen M."/>
            <person name="Schranz E."/>
            <person name="Heidstra R."/>
            <person name="Miyata K."/>
            <person name="Fedorova E."/>
            <person name="Kohlen W."/>
            <person name="Bisseling T."/>
            <person name="Smit S."/>
            <person name="Geurts R."/>
        </authorList>
    </citation>
    <scope>NUCLEOTIDE SEQUENCE [LARGE SCALE GENOMIC DNA]</scope>
    <source>
        <strain evidence="3">cv. WU1-14</strain>
    </source>
</reference>
<feature type="compositionally biased region" description="Basic residues" evidence="1">
    <location>
        <begin position="89"/>
        <end position="98"/>
    </location>
</feature>
<protein>
    <submittedName>
        <fullName evidence="2">Uncharacterized protein</fullName>
    </submittedName>
</protein>
<gene>
    <name evidence="2" type="ORF">PanWU01x14_223500</name>
</gene>
<organism evidence="2 3">
    <name type="scientific">Parasponia andersonii</name>
    <name type="common">Sponia andersonii</name>
    <dbReference type="NCBI Taxonomy" id="3476"/>
    <lineage>
        <taxon>Eukaryota</taxon>
        <taxon>Viridiplantae</taxon>
        <taxon>Streptophyta</taxon>
        <taxon>Embryophyta</taxon>
        <taxon>Tracheophyta</taxon>
        <taxon>Spermatophyta</taxon>
        <taxon>Magnoliopsida</taxon>
        <taxon>eudicotyledons</taxon>
        <taxon>Gunneridae</taxon>
        <taxon>Pentapetalae</taxon>
        <taxon>rosids</taxon>
        <taxon>fabids</taxon>
        <taxon>Rosales</taxon>
        <taxon>Cannabaceae</taxon>
        <taxon>Parasponia</taxon>
    </lineage>
</organism>
<accession>A0A2P5BNK0</accession>
<name>A0A2P5BNK0_PARAD</name>
<dbReference type="AlphaFoldDB" id="A0A2P5BNK0"/>
<evidence type="ECO:0000256" key="1">
    <source>
        <dbReference type="SAM" id="MobiDB-lite"/>
    </source>
</evidence>
<evidence type="ECO:0000313" key="3">
    <source>
        <dbReference type="Proteomes" id="UP000237105"/>
    </source>
</evidence>
<keyword evidence="3" id="KW-1185">Reference proteome</keyword>
<feature type="region of interest" description="Disordered" evidence="1">
    <location>
        <begin position="75"/>
        <end position="105"/>
    </location>
</feature>